<sequence>MMQTAPTAVDILDFQFKLQCRLKVFDSKSIPVSHKQCNLVAVASRYGLLFVGSNDSLFQVIKLQQIQKYNSKEEVGDYCRRNIILNSIPQHISVNCDCSKLCVVMKDDCVKAIIYDLASFLKENISIVQEVRLSSSSDVDVLELVWNPTVASLYAVSKSDGSLGAHFSCI</sequence>
<reference evidence="1 2" key="1">
    <citation type="journal article" date="2024" name="BMC Genomics">
        <title>De novo assembly and annotation of Popillia japonica's genome with initial clues to its potential as an invasive pest.</title>
        <authorList>
            <person name="Cucini C."/>
            <person name="Boschi S."/>
            <person name="Funari R."/>
            <person name="Cardaioli E."/>
            <person name="Iannotti N."/>
            <person name="Marturano G."/>
            <person name="Paoli F."/>
            <person name="Bruttini M."/>
            <person name="Carapelli A."/>
            <person name="Frati F."/>
            <person name="Nardi F."/>
        </authorList>
    </citation>
    <scope>NUCLEOTIDE SEQUENCE [LARGE SCALE GENOMIC DNA]</scope>
    <source>
        <strain evidence="1">DMR45628</strain>
    </source>
</reference>
<evidence type="ECO:0000313" key="1">
    <source>
        <dbReference type="EMBL" id="KAK9693065.1"/>
    </source>
</evidence>
<dbReference type="InterPro" id="IPR015943">
    <property type="entry name" value="WD40/YVTN_repeat-like_dom_sf"/>
</dbReference>
<dbReference type="Proteomes" id="UP001458880">
    <property type="component" value="Unassembled WGS sequence"/>
</dbReference>
<keyword evidence="2" id="KW-1185">Reference proteome</keyword>
<evidence type="ECO:0000313" key="2">
    <source>
        <dbReference type="Proteomes" id="UP001458880"/>
    </source>
</evidence>
<organism evidence="1 2">
    <name type="scientific">Popillia japonica</name>
    <name type="common">Japanese beetle</name>
    <dbReference type="NCBI Taxonomy" id="7064"/>
    <lineage>
        <taxon>Eukaryota</taxon>
        <taxon>Metazoa</taxon>
        <taxon>Ecdysozoa</taxon>
        <taxon>Arthropoda</taxon>
        <taxon>Hexapoda</taxon>
        <taxon>Insecta</taxon>
        <taxon>Pterygota</taxon>
        <taxon>Neoptera</taxon>
        <taxon>Endopterygota</taxon>
        <taxon>Coleoptera</taxon>
        <taxon>Polyphaga</taxon>
        <taxon>Scarabaeiformia</taxon>
        <taxon>Scarabaeidae</taxon>
        <taxon>Rutelinae</taxon>
        <taxon>Popillia</taxon>
    </lineage>
</organism>
<dbReference type="EMBL" id="JASPKY010000554">
    <property type="protein sequence ID" value="KAK9693065.1"/>
    <property type="molecule type" value="Genomic_DNA"/>
</dbReference>
<dbReference type="SUPFAM" id="SSF117289">
    <property type="entry name" value="Nucleoporin domain"/>
    <property type="match status" value="1"/>
</dbReference>
<dbReference type="Gene3D" id="2.130.10.10">
    <property type="entry name" value="YVTN repeat-like/Quinoprotein amine dehydrogenase"/>
    <property type="match status" value="1"/>
</dbReference>
<accession>A0AAW1ISY9</accession>
<dbReference type="AlphaFoldDB" id="A0AAW1ISY9"/>
<comment type="caution">
    <text evidence="1">The sequence shown here is derived from an EMBL/GenBank/DDBJ whole genome shotgun (WGS) entry which is preliminary data.</text>
</comment>
<name>A0AAW1ISY9_POPJA</name>
<gene>
    <name evidence="1" type="ORF">QE152_g34449</name>
</gene>
<proteinExistence type="predicted"/>
<protein>
    <submittedName>
        <fullName evidence="1">Uncharacterized protein</fullName>
    </submittedName>
</protein>